<reference evidence="8 9" key="1">
    <citation type="submission" date="2023-03" db="EMBL/GenBank/DDBJ databases">
        <title>Draft assemblies of triclosan tolerant bacteria isolated from returned activated sludge.</title>
        <authorList>
            <person name="Van Hamelsveld S."/>
        </authorList>
    </citation>
    <scope>NUCLEOTIDE SEQUENCE [LARGE SCALE GENOMIC DNA]</scope>
    <source>
        <strain evidence="8 9">GW210010_S58</strain>
    </source>
</reference>
<keyword evidence="4" id="KW-0249">Electron transport</keyword>
<evidence type="ECO:0000313" key="9">
    <source>
        <dbReference type="Proteomes" id="UP001216674"/>
    </source>
</evidence>
<evidence type="ECO:0000259" key="7">
    <source>
        <dbReference type="PROSITE" id="PS51007"/>
    </source>
</evidence>
<evidence type="ECO:0000313" key="8">
    <source>
        <dbReference type="EMBL" id="MDF3832108.1"/>
    </source>
</evidence>
<dbReference type="PANTHER" id="PTHR33751:SF9">
    <property type="entry name" value="CYTOCHROME C4"/>
    <property type="match status" value="1"/>
</dbReference>
<keyword evidence="2 6" id="KW-0349">Heme</keyword>
<proteinExistence type="predicted"/>
<evidence type="ECO:0000256" key="6">
    <source>
        <dbReference type="PROSITE-ProRule" id="PRU00433"/>
    </source>
</evidence>
<feature type="domain" description="Cytochrome c" evidence="7">
    <location>
        <begin position="7"/>
        <end position="84"/>
    </location>
</feature>
<accession>A0ABT6AI79</accession>
<evidence type="ECO:0000256" key="2">
    <source>
        <dbReference type="ARBA" id="ARBA00022617"/>
    </source>
</evidence>
<dbReference type="RefSeq" id="WP_276263807.1">
    <property type="nucleotide sequence ID" value="NZ_JARJLM010000069.1"/>
</dbReference>
<dbReference type="Gene3D" id="1.10.760.10">
    <property type="entry name" value="Cytochrome c-like domain"/>
    <property type="match status" value="1"/>
</dbReference>
<protein>
    <submittedName>
        <fullName evidence="8">C-type cytochrome</fullName>
    </submittedName>
</protein>
<feature type="non-terminal residue" evidence="8">
    <location>
        <position position="84"/>
    </location>
</feature>
<evidence type="ECO:0000256" key="5">
    <source>
        <dbReference type="ARBA" id="ARBA00023004"/>
    </source>
</evidence>
<evidence type="ECO:0000256" key="3">
    <source>
        <dbReference type="ARBA" id="ARBA00022723"/>
    </source>
</evidence>
<evidence type="ECO:0000256" key="1">
    <source>
        <dbReference type="ARBA" id="ARBA00022448"/>
    </source>
</evidence>
<dbReference type="EMBL" id="JARJLM010000069">
    <property type="protein sequence ID" value="MDF3832108.1"/>
    <property type="molecule type" value="Genomic_DNA"/>
</dbReference>
<keyword evidence="5 6" id="KW-0408">Iron</keyword>
<keyword evidence="1" id="KW-0813">Transport</keyword>
<sequence length="84" mass="9202">MALTMTPARAEDSARLAQLCASCHGPHGHSESPMYPRLDGQTPEYLQTQLRAFREHGRAETDARTHMWGVASRLDDAAIQALAA</sequence>
<dbReference type="Pfam" id="PF00034">
    <property type="entry name" value="Cytochrom_C"/>
    <property type="match status" value="1"/>
</dbReference>
<dbReference type="Proteomes" id="UP001216674">
    <property type="component" value="Unassembled WGS sequence"/>
</dbReference>
<dbReference type="PANTHER" id="PTHR33751">
    <property type="entry name" value="CBB3-TYPE CYTOCHROME C OXIDASE SUBUNIT FIXP"/>
    <property type="match status" value="1"/>
</dbReference>
<dbReference type="InterPro" id="IPR036909">
    <property type="entry name" value="Cyt_c-like_dom_sf"/>
</dbReference>
<evidence type="ECO:0000256" key="4">
    <source>
        <dbReference type="ARBA" id="ARBA00022982"/>
    </source>
</evidence>
<comment type="caution">
    <text evidence="8">The sequence shown here is derived from an EMBL/GenBank/DDBJ whole genome shotgun (WGS) entry which is preliminary data.</text>
</comment>
<dbReference type="SUPFAM" id="SSF46626">
    <property type="entry name" value="Cytochrome c"/>
    <property type="match status" value="1"/>
</dbReference>
<gene>
    <name evidence="8" type="ORF">P3W85_03945</name>
</gene>
<keyword evidence="3 6" id="KW-0479">Metal-binding</keyword>
<dbReference type="PROSITE" id="PS51007">
    <property type="entry name" value="CYTC"/>
    <property type="match status" value="1"/>
</dbReference>
<keyword evidence="9" id="KW-1185">Reference proteome</keyword>
<name>A0ABT6AI79_9BURK</name>
<dbReference type="InterPro" id="IPR050597">
    <property type="entry name" value="Cytochrome_c_Oxidase_Subunit"/>
</dbReference>
<dbReference type="InterPro" id="IPR009056">
    <property type="entry name" value="Cyt_c-like_dom"/>
</dbReference>
<organism evidence="8 9">
    <name type="scientific">Cupriavidus basilensis</name>
    <dbReference type="NCBI Taxonomy" id="68895"/>
    <lineage>
        <taxon>Bacteria</taxon>
        <taxon>Pseudomonadati</taxon>
        <taxon>Pseudomonadota</taxon>
        <taxon>Betaproteobacteria</taxon>
        <taxon>Burkholderiales</taxon>
        <taxon>Burkholderiaceae</taxon>
        <taxon>Cupriavidus</taxon>
    </lineage>
</organism>